<dbReference type="GO" id="GO:0003729">
    <property type="term" value="F:mRNA binding"/>
    <property type="evidence" value="ECO:0007669"/>
    <property type="project" value="TreeGrafter"/>
</dbReference>
<dbReference type="RefSeq" id="XP_040624687.1">
    <property type="nucleotide sequence ID" value="XM_040767611.1"/>
</dbReference>
<dbReference type="STRING" id="1858805.M5FRV4"/>
<accession>M5FRV4</accession>
<keyword evidence="4" id="KW-1185">Reference proteome</keyword>
<dbReference type="Pfam" id="PF01535">
    <property type="entry name" value="PPR"/>
    <property type="match status" value="2"/>
</dbReference>
<feature type="repeat" description="PPR" evidence="1">
    <location>
        <begin position="348"/>
        <end position="382"/>
    </location>
</feature>
<dbReference type="Gene3D" id="1.25.40.10">
    <property type="entry name" value="Tetratricopeptide repeat domain"/>
    <property type="match status" value="1"/>
</dbReference>
<evidence type="ECO:0008006" key="5">
    <source>
        <dbReference type="Google" id="ProtNLM"/>
    </source>
</evidence>
<evidence type="ECO:0000313" key="4">
    <source>
        <dbReference type="Proteomes" id="UP000030653"/>
    </source>
</evidence>
<name>M5FRV4_DACPD</name>
<dbReference type="HOGENOM" id="CLU_520761_0_0_1"/>
<evidence type="ECO:0000256" key="1">
    <source>
        <dbReference type="PROSITE-ProRule" id="PRU00708"/>
    </source>
</evidence>
<dbReference type="OrthoDB" id="185373at2759"/>
<dbReference type="PROSITE" id="PS51375">
    <property type="entry name" value="PPR"/>
    <property type="match status" value="1"/>
</dbReference>
<evidence type="ECO:0000313" key="3">
    <source>
        <dbReference type="EMBL" id="EJT97789.1"/>
    </source>
</evidence>
<feature type="compositionally biased region" description="Basic and acidic residues" evidence="2">
    <location>
        <begin position="514"/>
        <end position="523"/>
    </location>
</feature>
<dbReference type="PANTHER" id="PTHR47938:SF35">
    <property type="entry name" value="PENTATRICOPEPTIDE REPEAT-CONTAINING PROTEIN 4, MITOCHONDRIAL-RELATED"/>
    <property type="match status" value="1"/>
</dbReference>
<dbReference type="NCBIfam" id="TIGR00756">
    <property type="entry name" value="PPR"/>
    <property type="match status" value="1"/>
</dbReference>
<dbReference type="GeneID" id="63682673"/>
<dbReference type="PANTHER" id="PTHR47938">
    <property type="entry name" value="RESPIRATORY COMPLEX I CHAPERONE (CIA84), PUTATIVE (AFU_ORTHOLOGUE AFUA_2G06020)-RELATED"/>
    <property type="match status" value="1"/>
</dbReference>
<dbReference type="EMBL" id="JH795875">
    <property type="protein sequence ID" value="EJT97789.1"/>
    <property type="molecule type" value="Genomic_DNA"/>
</dbReference>
<reference evidence="3 4" key="1">
    <citation type="journal article" date="2012" name="Science">
        <title>The Paleozoic origin of enzymatic lignin decomposition reconstructed from 31 fungal genomes.</title>
        <authorList>
            <person name="Floudas D."/>
            <person name="Binder M."/>
            <person name="Riley R."/>
            <person name="Barry K."/>
            <person name="Blanchette R.A."/>
            <person name="Henrissat B."/>
            <person name="Martinez A.T."/>
            <person name="Otillar R."/>
            <person name="Spatafora J.W."/>
            <person name="Yadav J.S."/>
            <person name="Aerts A."/>
            <person name="Benoit I."/>
            <person name="Boyd A."/>
            <person name="Carlson A."/>
            <person name="Copeland A."/>
            <person name="Coutinho P.M."/>
            <person name="de Vries R.P."/>
            <person name="Ferreira P."/>
            <person name="Findley K."/>
            <person name="Foster B."/>
            <person name="Gaskell J."/>
            <person name="Glotzer D."/>
            <person name="Gorecki P."/>
            <person name="Heitman J."/>
            <person name="Hesse C."/>
            <person name="Hori C."/>
            <person name="Igarashi K."/>
            <person name="Jurgens J.A."/>
            <person name="Kallen N."/>
            <person name="Kersten P."/>
            <person name="Kohler A."/>
            <person name="Kuees U."/>
            <person name="Kumar T.K.A."/>
            <person name="Kuo A."/>
            <person name="LaButti K."/>
            <person name="Larrondo L.F."/>
            <person name="Lindquist E."/>
            <person name="Ling A."/>
            <person name="Lombard V."/>
            <person name="Lucas S."/>
            <person name="Lundell T."/>
            <person name="Martin R."/>
            <person name="McLaughlin D.J."/>
            <person name="Morgenstern I."/>
            <person name="Morin E."/>
            <person name="Murat C."/>
            <person name="Nagy L.G."/>
            <person name="Nolan M."/>
            <person name="Ohm R.A."/>
            <person name="Patyshakuliyeva A."/>
            <person name="Rokas A."/>
            <person name="Ruiz-Duenas F.J."/>
            <person name="Sabat G."/>
            <person name="Salamov A."/>
            <person name="Samejima M."/>
            <person name="Schmutz J."/>
            <person name="Slot J.C."/>
            <person name="St John F."/>
            <person name="Stenlid J."/>
            <person name="Sun H."/>
            <person name="Sun S."/>
            <person name="Syed K."/>
            <person name="Tsang A."/>
            <person name="Wiebenga A."/>
            <person name="Young D."/>
            <person name="Pisabarro A."/>
            <person name="Eastwood D.C."/>
            <person name="Martin F."/>
            <person name="Cullen D."/>
            <person name="Grigoriev I.V."/>
            <person name="Hibbett D.S."/>
        </authorList>
    </citation>
    <scope>NUCLEOTIDE SEQUENCE [LARGE SCALE GENOMIC DNA]</scope>
    <source>
        <strain evidence="3 4">DJM-731 SS1</strain>
    </source>
</reference>
<dbReference type="InterPro" id="IPR002885">
    <property type="entry name" value="PPR_rpt"/>
</dbReference>
<dbReference type="InterPro" id="IPR011990">
    <property type="entry name" value="TPR-like_helical_dom_sf"/>
</dbReference>
<protein>
    <recommendedName>
        <fullName evidence="5">Pentacotripeptide-repeat region of PRORP domain-containing protein</fullName>
    </recommendedName>
</protein>
<proteinExistence type="predicted"/>
<gene>
    <name evidence="3" type="ORF">DACRYDRAFT_102132</name>
</gene>
<organism evidence="3 4">
    <name type="scientific">Dacryopinax primogenitus (strain DJM 731)</name>
    <name type="common">Brown rot fungus</name>
    <dbReference type="NCBI Taxonomy" id="1858805"/>
    <lineage>
        <taxon>Eukaryota</taxon>
        <taxon>Fungi</taxon>
        <taxon>Dikarya</taxon>
        <taxon>Basidiomycota</taxon>
        <taxon>Agaricomycotina</taxon>
        <taxon>Dacrymycetes</taxon>
        <taxon>Dacrymycetales</taxon>
        <taxon>Dacrymycetaceae</taxon>
        <taxon>Dacryopinax</taxon>
    </lineage>
</organism>
<dbReference type="Proteomes" id="UP000030653">
    <property type="component" value="Unassembled WGS sequence"/>
</dbReference>
<sequence>MLFQRISHGLLVSTTRKKHSSVSFRCGTNFLSTRLDELRLGDDEASPTNVLEEPKKTIGIPRTPMSMLFQLGEPKKDTGETEPSVPKRYGAAVQRGKRAGTWRAPPILLQLLGPRAVSNLADVPQALLVLQGLIDATPADAKKDQITWQVFGLVLNTLIQHRLYSDIKTLVQEMRLRNVLLQGPVMTTHICSMIEKAHFHEEAFECYKVLRSVNPSKINSLTLANYFINKVTKIPQFPRAAHVFDIIDQANKTSLEFQPHQTITNLLNCYSINLYRWNERKENREKYPDFPTDIRKEVDEVGKYIRAQFFDPPDIHVWTSLLNGYNFTGNFSSCFELWDELRATDMVNPVTVSVMMDACGRAGQLELAQRTWAELRAEGIPLDKKNWNGYVECLALAGPLGHAAAMGVVLDEMGENGCPDGKVPGATIETLSILLVHSWDAGIRNIIELLQERLPDLMQRIESMAVAEGSIFTDQPNIPQSSSSYIYKAIRSHSSTAAAGDTQLTKGRWKRNSHHDSPLDMRT</sequence>
<evidence type="ECO:0000256" key="2">
    <source>
        <dbReference type="SAM" id="MobiDB-lite"/>
    </source>
</evidence>
<feature type="region of interest" description="Disordered" evidence="2">
    <location>
        <begin position="497"/>
        <end position="523"/>
    </location>
</feature>
<dbReference type="AlphaFoldDB" id="M5FRV4"/>